<evidence type="ECO:0000313" key="2">
    <source>
        <dbReference type="Proteomes" id="UP000601435"/>
    </source>
</evidence>
<comment type="caution">
    <text evidence="1">The sequence shown here is derived from an EMBL/GenBank/DDBJ whole genome shotgun (WGS) entry which is preliminary data.</text>
</comment>
<keyword evidence="2" id="KW-1185">Reference proteome</keyword>
<protein>
    <submittedName>
        <fullName evidence="1">Uncharacterized protein</fullName>
    </submittedName>
</protein>
<dbReference type="AlphaFoldDB" id="A0A812MA85"/>
<feature type="non-terminal residue" evidence="1">
    <location>
        <position position="1"/>
    </location>
</feature>
<name>A0A812MA85_9DINO</name>
<dbReference type="OrthoDB" id="443544at2759"/>
<proteinExistence type="predicted"/>
<dbReference type="Proteomes" id="UP000601435">
    <property type="component" value="Unassembled WGS sequence"/>
</dbReference>
<accession>A0A812MA85</accession>
<reference evidence="1" key="1">
    <citation type="submission" date="2021-02" db="EMBL/GenBank/DDBJ databases">
        <authorList>
            <person name="Dougan E. K."/>
            <person name="Rhodes N."/>
            <person name="Thang M."/>
            <person name="Chan C."/>
        </authorList>
    </citation>
    <scope>NUCLEOTIDE SEQUENCE</scope>
</reference>
<organism evidence="1 2">
    <name type="scientific">Symbiodinium necroappetens</name>
    <dbReference type="NCBI Taxonomy" id="1628268"/>
    <lineage>
        <taxon>Eukaryota</taxon>
        <taxon>Sar</taxon>
        <taxon>Alveolata</taxon>
        <taxon>Dinophyceae</taxon>
        <taxon>Suessiales</taxon>
        <taxon>Symbiodiniaceae</taxon>
        <taxon>Symbiodinium</taxon>
    </lineage>
</organism>
<sequence length="1037" mass="114951">ARLLAEGLSHLEELRFFFDNEVALTDLDTMLEDVELRDVKQAFWKRCRMRFPAEVHPADSLLSRVSRELSKRMRCVFAAWKDADTYLDKLYTLLLAYSMAGVHPLPGVDASKEASLRYRRRSEWVTRFREGTSSLGVVIKQVMEARDAHCVAFSGGCKVGGNRVAAVLKAGVEDLASASEAPDDMPPLMMDLMCGPNDLSWEEFQLELRSSLDQSCLQFADNCACKFVLDEQQKILERGGGAIRENPSNSLHWCIPQEAEMWASDPWWDARYDAYCFMGARRKRQRLQHNIWELTQDPSMLCHHTHQSEEWKPWESNGQVVYSSKEEAEYTAPFACHVAVACSWWHAGLVLPSCATSAMQPGYRFESQDAAARCGVRGSGSPLTPSACDSVGLAVRPDHNCGVDEWPALYVEHILANLQTDLRQLEGKSLACDCTLSHVCDGALVPQLVSAQQRQWQRTAEGREAGAMAHRAALPPVLPFGLSPAMHFSTLPVTWLVTPPPSSKALLWISMFCNGGGRSRKGLPERQAPSLDGGHQSIEAEVTQHRDIGLLALLCLLVSWGDATLPADFLFGMVAINTAPWYGVFPDQPCRLISQAEVLQDAEASNARVRASLRPGRDDDFLLAQSLQDAILQAKACDTTLRAPGRIGQRPTAAVRWIVPLPVVVWWRGGTKGGVSLAVTSFNRYNCVAEALGRRLLAILVSMYFDDAHLTDWASSKGSAQAAFASLNTCLGSPFAETKRQKMASTGTFLGLNFDFTECLWSGVVRFFVHDRLVEKVQDLIHQALSTNSLLPGLAAKLYGTCNFLEQGMYGHVGAGGLRAIRERADQGGRELTPPIHTCFALIRAVLSARPEREFDILPRVWPRFLAASDAAEDTPGEGSGGFHLVWLDTPEVWESFVAEIGHEVYACFSPGDQKIAQLELAMVLYALAVRAPAFRGRRGFWYIDNVAALMSLIRGRSSSPDLERLAQLIHLAMFALRTSFSFEYIPSKTNWADAVSRVGFSDAWLHQRGFGCHVACFPFQLVDLPFLAVLRVFEFL</sequence>
<gene>
    <name evidence="1" type="ORF">SNEC2469_LOCUS5976</name>
</gene>
<evidence type="ECO:0000313" key="1">
    <source>
        <dbReference type="EMBL" id="CAE7261257.1"/>
    </source>
</evidence>
<dbReference type="EMBL" id="CAJNJA010010702">
    <property type="protein sequence ID" value="CAE7261257.1"/>
    <property type="molecule type" value="Genomic_DNA"/>
</dbReference>